<comment type="caution">
    <text evidence="8">The sequence shown here is derived from an EMBL/GenBank/DDBJ whole genome shotgun (WGS) entry which is preliminary data.</text>
</comment>
<feature type="transmembrane region" description="Helical" evidence="7">
    <location>
        <begin position="212"/>
        <end position="232"/>
    </location>
</feature>
<keyword evidence="3" id="KW-0997">Cell inner membrane</keyword>
<comment type="subcellular location">
    <subcellularLocation>
        <location evidence="1 7">Cell membrane</location>
        <topology evidence="1 7">Multi-pass membrane protein</topology>
    </subcellularLocation>
</comment>
<evidence type="ECO:0000256" key="4">
    <source>
        <dbReference type="ARBA" id="ARBA00022692"/>
    </source>
</evidence>
<dbReference type="EMBL" id="JABAIM010000001">
    <property type="protein sequence ID" value="NLR75247.1"/>
    <property type="molecule type" value="Genomic_DNA"/>
</dbReference>
<dbReference type="RefSeq" id="WP_168876791.1">
    <property type="nucleotide sequence ID" value="NZ_JABAIM010000001.1"/>
</dbReference>
<evidence type="ECO:0000256" key="2">
    <source>
        <dbReference type="ARBA" id="ARBA00022475"/>
    </source>
</evidence>
<sequence length="425" mass="47892">MPLRDLIPARVISLLSFTRFLGQRVVEGRCLQVAGSLSFTTLLALVPFVTIALALLAPFEVFERVSTQFKTFLLTNLVPDTAGRIITVYMRQFTDNAERLTVMGIIVLAITAIMLISTIDRAFTAIWQTAHRRPFWQRLMLYWTILTLAPILIGLSLSLVDQLFALLPDFKRSLNWLENLLKLGLRTTLGVMTFALLFHFAPNRQVPWRHAVLGGLFTGISFELLRSGFAIYVKKLAGYKLVYGAFAALPIFLVWLYLLWSLVLVGATLTASLSYWRAGAWRTRRGIGREFQEALRILQLLHQAHGKGVPQTTEQIRHHLGNGMGDVSQLMIRLERKGWVLRLANHRWVLGQELDQISLLQLYRALIWDTGQAGRLAQKDDAVNLALRPLLQHLDQQLELSVADLLQQGGEALDKLPAPETAATP</sequence>
<dbReference type="AlphaFoldDB" id="A0A847S8B9"/>
<gene>
    <name evidence="8" type="ORF">HF682_08755</name>
</gene>
<dbReference type="NCBIfam" id="TIGR00765">
    <property type="entry name" value="yihY_not_rbn"/>
    <property type="match status" value="1"/>
</dbReference>
<keyword evidence="5 7" id="KW-1133">Transmembrane helix</keyword>
<comment type="similarity">
    <text evidence="7">Belongs to the UPF0761 family.</text>
</comment>
<feature type="transmembrane region" description="Helical" evidence="7">
    <location>
        <begin position="180"/>
        <end position="200"/>
    </location>
</feature>
<dbReference type="InterPro" id="IPR036390">
    <property type="entry name" value="WH_DNA-bd_sf"/>
</dbReference>
<dbReference type="PANTHER" id="PTHR30213">
    <property type="entry name" value="INNER MEMBRANE PROTEIN YHJD"/>
    <property type="match status" value="1"/>
</dbReference>
<feature type="transmembrane region" description="Helical" evidence="7">
    <location>
        <begin position="252"/>
        <end position="276"/>
    </location>
</feature>
<organism evidence="8 9">
    <name type="scientific">Leeia aquatica</name>
    <dbReference type="NCBI Taxonomy" id="2725557"/>
    <lineage>
        <taxon>Bacteria</taxon>
        <taxon>Pseudomonadati</taxon>
        <taxon>Pseudomonadota</taxon>
        <taxon>Betaproteobacteria</taxon>
        <taxon>Neisseriales</taxon>
        <taxon>Leeiaceae</taxon>
        <taxon>Leeia</taxon>
    </lineage>
</organism>
<feature type="transmembrane region" description="Helical" evidence="7">
    <location>
        <begin position="140"/>
        <end position="160"/>
    </location>
</feature>
<evidence type="ECO:0000313" key="8">
    <source>
        <dbReference type="EMBL" id="NLR75247.1"/>
    </source>
</evidence>
<dbReference type="Proteomes" id="UP000587991">
    <property type="component" value="Unassembled WGS sequence"/>
</dbReference>
<dbReference type="GO" id="GO:0005886">
    <property type="term" value="C:plasma membrane"/>
    <property type="evidence" value="ECO:0007669"/>
    <property type="project" value="UniProtKB-SubCell"/>
</dbReference>
<evidence type="ECO:0000256" key="1">
    <source>
        <dbReference type="ARBA" id="ARBA00004651"/>
    </source>
</evidence>
<reference evidence="8 9" key="1">
    <citation type="submission" date="2020-04" db="EMBL/GenBank/DDBJ databases">
        <title>Draft genome of Leeia sp. IMCC25680.</title>
        <authorList>
            <person name="Song J."/>
            <person name="Cho J.-C."/>
        </authorList>
    </citation>
    <scope>NUCLEOTIDE SEQUENCE [LARGE SCALE GENOMIC DNA]</scope>
    <source>
        <strain evidence="8 9">IMCC25680</strain>
    </source>
</reference>
<dbReference type="HAMAP" id="MF_00672">
    <property type="entry name" value="UPF0761"/>
    <property type="match status" value="1"/>
</dbReference>
<dbReference type="SUPFAM" id="SSF46785">
    <property type="entry name" value="Winged helix' DNA-binding domain"/>
    <property type="match status" value="1"/>
</dbReference>
<protein>
    <recommendedName>
        <fullName evidence="7">UPF0761 membrane protein HF682_08755</fullName>
    </recommendedName>
</protein>
<proteinExistence type="inferred from homology"/>
<evidence type="ECO:0000313" key="9">
    <source>
        <dbReference type="Proteomes" id="UP000587991"/>
    </source>
</evidence>
<feature type="transmembrane region" description="Helical" evidence="7">
    <location>
        <begin position="34"/>
        <end position="57"/>
    </location>
</feature>
<evidence type="ECO:0000256" key="6">
    <source>
        <dbReference type="ARBA" id="ARBA00023136"/>
    </source>
</evidence>
<keyword evidence="4 7" id="KW-0812">Transmembrane</keyword>
<feature type="transmembrane region" description="Helical" evidence="7">
    <location>
        <begin position="100"/>
        <end position="119"/>
    </location>
</feature>
<keyword evidence="9" id="KW-1185">Reference proteome</keyword>
<dbReference type="InterPro" id="IPR017039">
    <property type="entry name" value="Virul_fac_BrkB"/>
</dbReference>
<evidence type="ECO:0000256" key="5">
    <source>
        <dbReference type="ARBA" id="ARBA00022989"/>
    </source>
</evidence>
<dbReference type="PANTHER" id="PTHR30213:SF0">
    <property type="entry name" value="UPF0761 MEMBRANE PROTEIN YIHY"/>
    <property type="match status" value="1"/>
</dbReference>
<dbReference type="Pfam" id="PF03631">
    <property type="entry name" value="Virul_fac_BrkB"/>
    <property type="match status" value="1"/>
</dbReference>
<evidence type="ECO:0000256" key="3">
    <source>
        <dbReference type="ARBA" id="ARBA00022519"/>
    </source>
</evidence>
<keyword evidence="2 7" id="KW-1003">Cell membrane</keyword>
<dbReference type="InterPro" id="IPR023679">
    <property type="entry name" value="UPF0761_bac"/>
</dbReference>
<keyword evidence="6 7" id="KW-0472">Membrane</keyword>
<name>A0A847S8B9_9NEIS</name>
<evidence type="ECO:0000256" key="7">
    <source>
        <dbReference type="HAMAP-Rule" id="MF_00672"/>
    </source>
</evidence>
<accession>A0A847S8B9</accession>